<reference evidence="2" key="1">
    <citation type="submission" date="2020-06" db="EMBL/GenBank/DDBJ databases">
        <title>Legume-microbial interactions unlock mineral nutrients during tropical forest succession.</title>
        <authorList>
            <person name="Epihov D.Z."/>
        </authorList>
    </citation>
    <scope>NUCLEOTIDE SEQUENCE [LARGE SCALE GENOMIC DNA]</scope>
    <source>
        <strain evidence="2">Pan2503</strain>
    </source>
</reference>
<evidence type="ECO:0000259" key="1">
    <source>
        <dbReference type="PROSITE" id="PS50206"/>
    </source>
</evidence>
<dbReference type="AlphaFoldDB" id="A0A7V8SY30"/>
<dbReference type="PANTHER" id="PTHR43031">
    <property type="entry name" value="FAD-DEPENDENT OXIDOREDUCTASE"/>
    <property type="match status" value="1"/>
</dbReference>
<dbReference type="SMART" id="SM00450">
    <property type="entry name" value="RHOD"/>
    <property type="match status" value="1"/>
</dbReference>
<dbReference type="Proteomes" id="UP000567293">
    <property type="component" value="Unassembled WGS sequence"/>
</dbReference>
<dbReference type="PROSITE" id="PS50206">
    <property type="entry name" value="RHODANESE_3"/>
    <property type="match status" value="1"/>
</dbReference>
<dbReference type="InterPro" id="IPR001763">
    <property type="entry name" value="Rhodanese-like_dom"/>
</dbReference>
<dbReference type="Pfam" id="PF00581">
    <property type="entry name" value="Rhodanese"/>
    <property type="match status" value="1"/>
</dbReference>
<protein>
    <submittedName>
        <fullName evidence="2">Rhodanese</fullName>
    </submittedName>
</protein>
<dbReference type="Gene3D" id="3.40.250.10">
    <property type="entry name" value="Rhodanese-like domain"/>
    <property type="match status" value="1"/>
</dbReference>
<keyword evidence="3" id="KW-1185">Reference proteome</keyword>
<proteinExistence type="predicted"/>
<dbReference type="InterPro" id="IPR050229">
    <property type="entry name" value="GlpE_sulfurtransferase"/>
</dbReference>
<dbReference type="InterPro" id="IPR036873">
    <property type="entry name" value="Rhodanese-like_dom_sf"/>
</dbReference>
<accession>A0A7V8SY30</accession>
<dbReference type="SUPFAM" id="SSF52821">
    <property type="entry name" value="Rhodanese/Cell cycle control phosphatase"/>
    <property type="match status" value="1"/>
</dbReference>
<dbReference type="PANTHER" id="PTHR43031:SF17">
    <property type="entry name" value="SULFURTRANSFERASE YTWF-RELATED"/>
    <property type="match status" value="1"/>
</dbReference>
<evidence type="ECO:0000313" key="2">
    <source>
        <dbReference type="EMBL" id="MBA0086609.1"/>
    </source>
</evidence>
<dbReference type="EMBL" id="JACDQQ010001599">
    <property type="protein sequence ID" value="MBA0086609.1"/>
    <property type="molecule type" value="Genomic_DNA"/>
</dbReference>
<feature type="domain" description="Rhodanese" evidence="1">
    <location>
        <begin position="17"/>
        <end position="105"/>
    </location>
</feature>
<evidence type="ECO:0000313" key="3">
    <source>
        <dbReference type="Proteomes" id="UP000567293"/>
    </source>
</evidence>
<gene>
    <name evidence="2" type="ORF">HRJ53_16635</name>
</gene>
<organism evidence="2 3">
    <name type="scientific">Candidatus Acidiferrum panamense</name>
    <dbReference type="NCBI Taxonomy" id="2741543"/>
    <lineage>
        <taxon>Bacteria</taxon>
        <taxon>Pseudomonadati</taxon>
        <taxon>Acidobacteriota</taxon>
        <taxon>Terriglobia</taxon>
        <taxon>Candidatus Acidiferrales</taxon>
        <taxon>Candidatus Acidiferrum</taxon>
    </lineage>
</organism>
<sequence>MDQLEITPAEVKARLDRGENVVLVDVREPWEFEICRIEGAKLVPLGTLAASLNTLPEVDELICYCHHGMRSLDAAAWLRFQGFERAKSLAGGIERWSLEVDSSVPRY</sequence>
<comment type="caution">
    <text evidence="2">The sequence shown here is derived from an EMBL/GenBank/DDBJ whole genome shotgun (WGS) entry which is preliminary data.</text>
</comment>
<name>A0A7V8SY30_9BACT</name>